<reference evidence="2 3" key="1">
    <citation type="journal article" date="2003" name="Proc. Natl. Acad. Sci. U.S.A.">
        <title>Genome sequence of the cyanobacterium Prochlorococcus marinus SS120, a nearly minimal oxyphototrophic genome.</title>
        <authorList>
            <person name="Dufresne A."/>
            <person name="Salanoubat M."/>
            <person name="Partensky F."/>
            <person name="Artiguenave F."/>
            <person name="Axmann I.M."/>
            <person name="Barbe V."/>
            <person name="Duprat S."/>
            <person name="Galperin M.Y."/>
            <person name="Koonin E.V."/>
            <person name="Le Gall F."/>
            <person name="Makarova K.S."/>
            <person name="Ostrowski M."/>
            <person name="Oztas S."/>
            <person name="Robert C."/>
            <person name="Rogozin I.B."/>
            <person name="Scanlan D.J."/>
            <person name="Tandeau de Marsac N."/>
            <person name="Weissenbach J."/>
            <person name="Wincker P."/>
            <person name="Wolf Y.I."/>
            <person name="Hess W.R."/>
        </authorList>
    </citation>
    <scope>NUCLEOTIDE SEQUENCE [LARGE SCALE GENOMIC DNA]</scope>
    <source>
        <strain evidence="3">SARG / CCMP1375 / SS120</strain>
    </source>
</reference>
<dbReference type="AlphaFoldDB" id="Q7VAK1"/>
<dbReference type="KEGG" id="pma:Pro_1461"/>
<evidence type="ECO:0000256" key="1">
    <source>
        <dbReference type="SAM" id="MobiDB-lite"/>
    </source>
</evidence>
<name>Q7VAK1_PROMA</name>
<evidence type="ECO:0000313" key="2">
    <source>
        <dbReference type="EMBL" id="AAQ00505.1"/>
    </source>
</evidence>
<dbReference type="RefSeq" id="WP_011125612.1">
    <property type="nucleotide sequence ID" value="NC_005042.1"/>
</dbReference>
<accession>Q7VAK1</accession>
<dbReference type="EnsemblBacteria" id="AAQ00505">
    <property type="protein sequence ID" value="AAQ00505"/>
    <property type="gene ID" value="Pro_1461"/>
</dbReference>
<evidence type="ECO:0000313" key="3">
    <source>
        <dbReference type="Proteomes" id="UP000001420"/>
    </source>
</evidence>
<dbReference type="PATRIC" id="fig|167539.5.peg.1537"/>
<proteinExistence type="predicted"/>
<dbReference type="EMBL" id="AE017126">
    <property type="protein sequence ID" value="AAQ00505.1"/>
    <property type="molecule type" value="Genomic_DNA"/>
</dbReference>
<dbReference type="Proteomes" id="UP000001420">
    <property type="component" value="Chromosome"/>
</dbReference>
<keyword evidence="3" id="KW-1185">Reference proteome</keyword>
<dbReference type="HOGENOM" id="CLU_2993128_0_0_3"/>
<feature type="region of interest" description="Disordered" evidence="1">
    <location>
        <begin position="24"/>
        <end position="50"/>
    </location>
</feature>
<gene>
    <name evidence="2" type="ordered locus">Pro_1461</name>
</gene>
<sequence length="50" mass="5553">MPESLTVRIKSWIKKAMGAMGEAMVSEKSTNLPPESGEQPYKDKPKKGLF</sequence>
<protein>
    <submittedName>
        <fullName evidence="2">Uncharacterized protein</fullName>
    </submittedName>
</protein>
<organism evidence="2 3">
    <name type="scientific">Prochlorococcus marinus (strain SARG / CCMP1375 / SS120)</name>
    <dbReference type="NCBI Taxonomy" id="167539"/>
    <lineage>
        <taxon>Bacteria</taxon>
        <taxon>Bacillati</taxon>
        <taxon>Cyanobacteriota</taxon>
        <taxon>Cyanophyceae</taxon>
        <taxon>Synechococcales</taxon>
        <taxon>Prochlorococcaceae</taxon>
        <taxon>Prochlorococcus</taxon>
    </lineage>
</organism>
<dbReference type="eggNOG" id="ENOG5030S7T">
    <property type="taxonomic scope" value="Bacteria"/>
</dbReference>